<dbReference type="InterPro" id="IPR011600">
    <property type="entry name" value="Pept_C14_caspase"/>
</dbReference>
<feature type="region of interest" description="Disordered" evidence="1">
    <location>
        <begin position="239"/>
        <end position="261"/>
    </location>
</feature>
<name>A0A918EY61_9ACTN</name>
<dbReference type="RefSeq" id="WP_189220819.1">
    <property type="nucleotide sequence ID" value="NZ_BMQK01000032.1"/>
</dbReference>
<gene>
    <name evidence="3" type="ORF">GCM10010145_68860</name>
</gene>
<dbReference type="SUPFAM" id="SSF52129">
    <property type="entry name" value="Caspase-like"/>
    <property type="match status" value="1"/>
</dbReference>
<accession>A0A918EY61</accession>
<dbReference type="GO" id="GO:0004197">
    <property type="term" value="F:cysteine-type endopeptidase activity"/>
    <property type="evidence" value="ECO:0007669"/>
    <property type="project" value="InterPro"/>
</dbReference>
<reference evidence="3" key="2">
    <citation type="submission" date="2020-09" db="EMBL/GenBank/DDBJ databases">
        <authorList>
            <person name="Sun Q."/>
            <person name="Ohkuma M."/>
        </authorList>
    </citation>
    <scope>NUCLEOTIDE SEQUENCE</scope>
    <source>
        <strain evidence="3">JCM 3131</strain>
    </source>
</reference>
<organism evidence="3 4">
    <name type="scientific">Streptomyces ruber</name>
    <dbReference type="NCBI Taxonomy" id="83378"/>
    <lineage>
        <taxon>Bacteria</taxon>
        <taxon>Bacillati</taxon>
        <taxon>Actinomycetota</taxon>
        <taxon>Actinomycetes</taxon>
        <taxon>Kitasatosporales</taxon>
        <taxon>Streptomycetaceae</taxon>
        <taxon>Streptomyces</taxon>
    </lineage>
</organism>
<dbReference type="InterPro" id="IPR001387">
    <property type="entry name" value="Cro/C1-type_HTH"/>
</dbReference>
<proteinExistence type="predicted"/>
<evidence type="ECO:0000259" key="2">
    <source>
        <dbReference type="Pfam" id="PF00656"/>
    </source>
</evidence>
<dbReference type="Gene3D" id="3.40.50.1460">
    <property type="match status" value="1"/>
</dbReference>
<protein>
    <recommendedName>
        <fullName evidence="2">Peptidase C14 caspase domain-containing protein</fullName>
    </recommendedName>
</protein>
<feature type="compositionally biased region" description="Low complexity" evidence="1">
    <location>
        <begin position="354"/>
        <end position="369"/>
    </location>
</feature>
<dbReference type="AlphaFoldDB" id="A0A918EY61"/>
<evidence type="ECO:0000256" key="1">
    <source>
        <dbReference type="SAM" id="MobiDB-lite"/>
    </source>
</evidence>
<reference evidence="3" key="1">
    <citation type="journal article" date="2014" name="Int. J. Syst. Evol. Microbiol.">
        <title>Complete genome sequence of Corynebacterium casei LMG S-19264T (=DSM 44701T), isolated from a smear-ripened cheese.</title>
        <authorList>
            <consortium name="US DOE Joint Genome Institute (JGI-PGF)"/>
            <person name="Walter F."/>
            <person name="Albersmeier A."/>
            <person name="Kalinowski J."/>
            <person name="Ruckert C."/>
        </authorList>
    </citation>
    <scope>NUCLEOTIDE SEQUENCE</scope>
    <source>
        <strain evidence="3">JCM 3131</strain>
    </source>
</reference>
<feature type="region of interest" description="Disordered" evidence="1">
    <location>
        <begin position="347"/>
        <end position="384"/>
    </location>
</feature>
<dbReference type="NCBIfam" id="NF047832">
    <property type="entry name" value="caspase_w_EACC1"/>
    <property type="match status" value="1"/>
</dbReference>
<feature type="domain" description="Peptidase C14 caspase" evidence="2">
    <location>
        <begin position="11"/>
        <end position="224"/>
    </location>
</feature>
<comment type="caution">
    <text evidence="3">The sequence shown here is derived from an EMBL/GenBank/DDBJ whole genome shotgun (WGS) entry which is preliminary data.</text>
</comment>
<dbReference type="GO" id="GO:0006508">
    <property type="term" value="P:proteolysis"/>
    <property type="evidence" value="ECO:0007669"/>
    <property type="project" value="InterPro"/>
</dbReference>
<keyword evidence="4" id="KW-1185">Reference proteome</keyword>
<dbReference type="EMBL" id="BMQK01000032">
    <property type="protein sequence ID" value="GGQ89547.1"/>
    <property type="molecule type" value="Genomic_DNA"/>
</dbReference>
<dbReference type="Pfam" id="PF00656">
    <property type="entry name" value="Peptidase_C14"/>
    <property type="match status" value="1"/>
</dbReference>
<evidence type="ECO:0000313" key="4">
    <source>
        <dbReference type="Proteomes" id="UP000620156"/>
    </source>
</evidence>
<feature type="compositionally biased region" description="Basic residues" evidence="1">
    <location>
        <begin position="370"/>
        <end position="384"/>
    </location>
</feature>
<dbReference type="CDD" id="cd00093">
    <property type="entry name" value="HTH_XRE"/>
    <property type="match status" value="1"/>
</dbReference>
<evidence type="ECO:0000313" key="3">
    <source>
        <dbReference type="EMBL" id="GGQ89547.1"/>
    </source>
</evidence>
<sequence>MSVLPDPGVSRAVLIGTSRYDHLEQLPAVSNNLTALTDLLSGPLSLRLPTSHVTVVENPADPGTVMEPLRQAAAEATDTLLVYYAGHGLIDAQDTLVLTLPHTQPDHVETSLNYDWLRQILLNSRAQRHVVILDCCYSGLALGRMSATPELADQAAVEGTFLLAASAETRTALAPVGEPHTAFTGALLDILRHGIPGGPPLLDLNSIYRHLRTTLEAQARPIPQARNRNSGAQMALGRNHADLPAAPVTATVGPEPDRRPWPDPFSIRTVTGFLTHLADVRRASGLTQQEVSRRSAGQISTGTISKLINRDTLPTTWGTTAAYLTACGVPEDQIQQWHDTWQELRRNPAAAQKAPIDAPDGGTAPAAPGKTRRRFSALWRRRDH</sequence>
<dbReference type="InterPro" id="IPR029030">
    <property type="entry name" value="Caspase-like_dom_sf"/>
</dbReference>
<dbReference type="Proteomes" id="UP000620156">
    <property type="component" value="Unassembled WGS sequence"/>
</dbReference>